<gene>
    <name evidence="3" type="ORF">ABFY20_11065</name>
</gene>
<dbReference type="GO" id="GO:0005829">
    <property type="term" value="C:cytosol"/>
    <property type="evidence" value="ECO:0007669"/>
    <property type="project" value="TreeGrafter"/>
</dbReference>
<organism evidence="3">
    <name type="scientific">Herbiconiux sp. A18JL235</name>
    <dbReference type="NCBI Taxonomy" id="3152363"/>
    <lineage>
        <taxon>Bacteria</taxon>
        <taxon>Bacillati</taxon>
        <taxon>Actinomycetota</taxon>
        <taxon>Actinomycetes</taxon>
        <taxon>Micrococcales</taxon>
        <taxon>Microbacteriaceae</taxon>
        <taxon>Herbiconiux</taxon>
    </lineage>
</organism>
<keyword evidence="1" id="KW-0560">Oxidoreductase</keyword>
<feature type="domain" description="Pyridoxamine 5'-phosphate oxidase N-terminal" evidence="2">
    <location>
        <begin position="8"/>
        <end position="122"/>
    </location>
</feature>
<dbReference type="PANTHER" id="PTHR35176:SF6">
    <property type="entry name" value="HEME OXYGENASE HI_0854-RELATED"/>
    <property type="match status" value="1"/>
</dbReference>
<reference evidence="3" key="1">
    <citation type="submission" date="2024-05" db="EMBL/GenBank/DDBJ databases">
        <title>Herbiconiux sp. A18JL235.</title>
        <authorList>
            <person name="Zhang G."/>
        </authorList>
    </citation>
    <scope>NUCLEOTIDE SEQUENCE</scope>
    <source>
        <strain evidence="3">A18JL235</strain>
    </source>
</reference>
<dbReference type="GO" id="GO:0016627">
    <property type="term" value="F:oxidoreductase activity, acting on the CH-CH group of donors"/>
    <property type="evidence" value="ECO:0007669"/>
    <property type="project" value="TreeGrafter"/>
</dbReference>
<dbReference type="InterPro" id="IPR052019">
    <property type="entry name" value="F420H2_bilvrd_red/Heme_oxyg"/>
</dbReference>
<dbReference type="Gene3D" id="2.30.110.10">
    <property type="entry name" value="Electron Transport, Fmn-binding Protein, Chain A"/>
    <property type="match status" value="1"/>
</dbReference>
<dbReference type="InterPro" id="IPR019920">
    <property type="entry name" value="F420-binding_dom_put"/>
</dbReference>
<sequence length="130" mass="14157">MATWESTRPYFERAAVAHLATLLPDGGPHSVPVWVGVEGDGLAVFMIEGSRKDENLQRDPRVAISVTNPANPLDMASVRGVATQRLVGTEAMEVVDRIAVAYTGERYEMRSGLAAFLIRPEKPQVQNHSG</sequence>
<accession>A0AB39BCN6</accession>
<evidence type="ECO:0000313" key="3">
    <source>
        <dbReference type="EMBL" id="XDI03890.1"/>
    </source>
</evidence>
<dbReference type="PANTHER" id="PTHR35176">
    <property type="entry name" value="HEME OXYGENASE HI_0854-RELATED"/>
    <property type="match status" value="1"/>
</dbReference>
<protein>
    <submittedName>
        <fullName evidence="3">TIGR03618 family F420-dependent PPOX class oxidoreductase</fullName>
    </submittedName>
</protein>
<dbReference type="InterPro" id="IPR011576">
    <property type="entry name" value="Pyridox_Oxase_N"/>
</dbReference>
<proteinExistence type="predicted"/>
<dbReference type="InterPro" id="IPR012349">
    <property type="entry name" value="Split_barrel_FMN-bd"/>
</dbReference>
<dbReference type="GO" id="GO:0070967">
    <property type="term" value="F:coenzyme F420 binding"/>
    <property type="evidence" value="ECO:0007669"/>
    <property type="project" value="TreeGrafter"/>
</dbReference>
<dbReference type="NCBIfam" id="TIGR03618">
    <property type="entry name" value="Rv1155_F420"/>
    <property type="match status" value="1"/>
</dbReference>
<dbReference type="EMBL" id="CP162511">
    <property type="protein sequence ID" value="XDI03890.1"/>
    <property type="molecule type" value="Genomic_DNA"/>
</dbReference>
<dbReference type="RefSeq" id="WP_368496309.1">
    <property type="nucleotide sequence ID" value="NZ_CP162511.1"/>
</dbReference>
<dbReference type="SUPFAM" id="SSF50475">
    <property type="entry name" value="FMN-binding split barrel"/>
    <property type="match status" value="1"/>
</dbReference>
<dbReference type="AlphaFoldDB" id="A0AB39BCN6"/>
<evidence type="ECO:0000259" key="2">
    <source>
        <dbReference type="Pfam" id="PF01243"/>
    </source>
</evidence>
<dbReference type="Pfam" id="PF01243">
    <property type="entry name" value="PNPOx_N"/>
    <property type="match status" value="1"/>
</dbReference>
<evidence type="ECO:0000256" key="1">
    <source>
        <dbReference type="ARBA" id="ARBA00023002"/>
    </source>
</evidence>
<name>A0AB39BCN6_9MICO</name>